<keyword evidence="8 15" id="KW-0812">Transmembrane</keyword>
<evidence type="ECO:0000256" key="1">
    <source>
        <dbReference type="ARBA" id="ARBA00000085"/>
    </source>
</evidence>
<reference evidence="18 19" key="1">
    <citation type="journal article" date="2016" name="Nat. Commun.">
        <title>Thousands of microbial genomes shed light on interconnected biogeochemical processes in an aquifer system.</title>
        <authorList>
            <person name="Anantharaman K."/>
            <person name="Brown C.T."/>
            <person name="Hug L.A."/>
            <person name="Sharon I."/>
            <person name="Castelle C.J."/>
            <person name="Probst A.J."/>
            <person name="Thomas B.C."/>
            <person name="Singh A."/>
            <person name="Wilkins M.J."/>
            <person name="Karaoz U."/>
            <person name="Brodie E.L."/>
            <person name="Williams K.H."/>
            <person name="Hubbard S.S."/>
            <person name="Banfield J.F."/>
        </authorList>
    </citation>
    <scope>NUCLEOTIDE SEQUENCE [LARGE SCALE GENOMIC DNA]</scope>
</reference>
<dbReference type="Gene3D" id="3.30.565.10">
    <property type="entry name" value="Histidine kinase-like ATPase, C-terminal domain"/>
    <property type="match status" value="1"/>
</dbReference>
<evidence type="ECO:0000256" key="3">
    <source>
        <dbReference type="ARBA" id="ARBA00004651"/>
    </source>
</evidence>
<dbReference type="PANTHER" id="PTHR43711:SF31">
    <property type="entry name" value="HISTIDINE KINASE"/>
    <property type="match status" value="1"/>
</dbReference>
<evidence type="ECO:0000313" key="19">
    <source>
        <dbReference type="Proteomes" id="UP000178880"/>
    </source>
</evidence>
<evidence type="ECO:0000313" key="18">
    <source>
        <dbReference type="EMBL" id="OGZ00386.1"/>
    </source>
</evidence>
<name>A0A1G2CG81_9BACT</name>
<evidence type="ECO:0000259" key="17">
    <source>
        <dbReference type="PROSITE" id="PS50885"/>
    </source>
</evidence>
<dbReference type="CDD" id="cd18774">
    <property type="entry name" value="PDC2_HK_sensor"/>
    <property type="match status" value="1"/>
</dbReference>
<dbReference type="FunFam" id="1.10.287.130:FF:000001">
    <property type="entry name" value="Two-component sensor histidine kinase"/>
    <property type="match status" value="1"/>
</dbReference>
<dbReference type="SUPFAM" id="SSF158472">
    <property type="entry name" value="HAMP domain-like"/>
    <property type="match status" value="1"/>
</dbReference>
<comment type="caution">
    <text evidence="18">The sequence shown here is derived from an EMBL/GenBank/DDBJ whole genome shotgun (WGS) entry which is preliminary data.</text>
</comment>
<protein>
    <recommendedName>
        <fullName evidence="4">histidine kinase</fullName>
        <ecNumber evidence="4">2.7.13.3</ecNumber>
    </recommendedName>
</protein>
<comment type="subcellular location">
    <subcellularLocation>
        <location evidence="3">Cell membrane</location>
        <topology evidence="3">Multi-pass membrane protein</topology>
    </subcellularLocation>
    <subcellularLocation>
        <location evidence="2">Membrane raft</location>
        <topology evidence="2">Multi-pass membrane protein</topology>
    </subcellularLocation>
</comment>
<dbReference type="InterPro" id="IPR036097">
    <property type="entry name" value="HisK_dim/P_sf"/>
</dbReference>
<dbReference type="Pfam" id="PF00672">
    <property type="entry name" value="HAMP"/>
    <property type="match status" value="1"/>
</dbReference>
<dbReference type="EMBL" id="MHLA01000001">
    <property type="protein sequence ID" value="OGZ00386.1"/>
    <property type="molecule type" value="Genomic_DNA"/>
</dbReference>
<dbReference type="InterPro" id="IPR050736">
    <property type="entry name" value="Sensor_HK_Regulatory"/>
</dbReference>
<dbReference type="InterPro" id="IPR033479">
    <property type="entry name" value="dCache_1"/>
</dbReference>
<dbReference type="CDD" id="cd18773">
    <property type="entry name" value="PDC1_HK_sensor"/>
    <property type="match status" value="1"/>
</dbReference>
<evidence type="ECO:0000256" key="6">
    <source>
        <dbReference type="ARBA" id="ARBA00022553"/>
    </source>
</evidence>
<evidence type="ECO:0000256" key="2">
    <source>
        <dbReference type="ARBA" id="ARBA00004314"/>
    </source>
</evidence>
<dbReference type="InterPro" id="IPR003594">
    <property type="entry name" value="HATPase_dom"/>
</dbReference>
<evidence type="ECO:0000256" key="15">
    <source>
        <dbReference type="SAM" id="Phobius"/>
    </source>
</evidence>
<dbReference type="InterPro" id="IPR004358">
    <property type="entry name" value="Sig_transdc_His_kin-like_C"/>
</dbReference>
<keyword evidence="13" id="KW-0902">Two-component regulatory system</keyword>
<dbReference type="Pfam" id="PF02743">
    <property type="entry name" value="dCache_1"/>
    <property type="match status" value="1"/>
</dbReference>
<comment type="catalytic activity">
    <reaction evidence="1">
        <text>ATP + protein L-histidine = ADP + protein N-phospho-L-histidine.</text>
        <dbReference type="EC" id="2.7.13.3"/>
    </reaction>
</comment>
<dbReference type="Proteomes" id="UP000178880">
    <property type="component" value="Unassembled WGS sequence"/>
</dbReference>
<dbReference type="Gene3D" id="3.30.450.20">
    <property type="entry name" value="PAS domain"/>
    <property type="match status" value="1"/>
</dbReference>
<dbReference type="InterPro" id="IPR005467">
    <property type="entry name" value="His_kinase_dom"/>
</dbReference>
<feature type="transmembrane region" description="Helical" evidence="15">
    <location>
        <begin position="16"/>
        <end position="39"/>
    </location>
</feature>
<feature type="domain" description="HAMP" evidence="17">
    <location>
        <begin position="350"/>
        <end position="402"/>
    </location>
</feature>
<dbReference type="InterPro" id="IPR036890">
    <property type="entry name" value="HATPase_C_sf"/>
</dbReference>
<keyword evidence="11" id="KW-0067">ATP-binding</keyword>
<dbReference type="Pfam" id="PF00512">
    <property type="entry name" value="HisKA"/>
    <property type="match status" value="1"/>
</dbReference>
<dbReference type="EC" id="2.7.13.3" evidence="4"/>
<gene>
    <name evidence="18" type="ORF">A2945_03505</name>
</gene>
<dbReference type="CDD" id="cd06225">
    <property type="entry name" value="HAMP"/>
    <property type="match status" value="1"/>
</dbReference>
<dbReference type="SUPFAM" id="SSF55874">
    <property type="entry name" value="ATPase domain of HSP90 chaperone/DNA topoisomerase II/histidine kinase"/>
    <property type="match status" value="1"/>
</dbReference>
<evidence type="ECO:0000256" key="8">
    <source>
        <dbReference type="ARBA" id="ARBA00022692"/>
    </source>
</evidence>
<dbReference type="AlphaFoldDB" id="A0A1G2CG81"/>
<dbReference type="SMART" id="SM00387">
    <property type="entry name" value="HATPase_c"/>
    <property type="match status" value="1"/>
</dbReference>
<evidence type="ECO:0000256" key="13">
    <source>
        <dbReference type="ARBA" id="ARBA00023012"/>
    </source>
</evidence>
<dbReference type="InterPro" id="IPR003661">
    <property type="entry name" value="HisK_dim/P_dom"/>
</dbReference>
<dbReference type="PRINTS" id="PR00344">
    <property type="entry name" value="BCTRLSENSOR"/>
</dbReference>
<dbReference type="InterPro" id="IPR003660">
    <property type="entry name" value="HAMP_dom"/>
</dbReference>
<dbReference type="GO" id="GO:0000155">
    <property type="term" value="F:phosphorelay sensor kinase activity"/>
    <property type="evidence" value="ECO:0007669"/>
    <property type="project" value="InterPro"/>
</dbReference>
<evidence type="ECO:0000256" key="14">
    <source>
        <dbReference type="ARBA" id="ARBA00023136"/>
    </source>
</evidence>
<dbReference type="FunFam" id="3.30.565.10:FF:000023">
    <property type="entry name" value="PAS domain-containing sensor histidine kinase"/>
    <property type="match status" value="1"/>
</dbReference>
<dbReference type="Pfam" id="PF02518">
    <property type="entry name" value="HATPase_c"/>
    <property type="match status" value="1"/>
</dbReference>
<keyword evidence="12 15" id="KW-1133">Transmembrane helix</keyword>
<sequence>MNLSFFTLGERLRNKIFFGVALVALVPFIISGVFAVYLVNRSHSDDVVKVQTNLLNGKAIEVKKYVSESIDQLNLSIAMDNTNQSIVRYLQPFEDFVDQSRVLMLRNGKRIVFGILRSQLKDLLQNALAANKAFDELYFIDAQTGLEIAYEANYPTHYEEEGLFHDFSELPQFLAAKSGEGYHIGEVNQTLSGPVVEVAAPVKNEEGSVVGVLAGQLNLSGLRGSFEGTTLGKAGYLYLVGANGDLLFHSDPKKASPEANLGSAPLVSGFLANGGMIVGSNQGTYTSFWGEEVVAMATPLKVRPNDPWLLVVEWPTADANQAVGILRNQFLLFFVAVLALTVILSVFLANRIAKPISVLQIGAERIATGIFDNPVEIHTKDELEDLGMAFNKMMAGLKQLQQLKDEFVFIAAHELRTPVAAIKGYLSMIMDGEVGKIDETAKEFIQKVVNANQRLIQLVNDLLQVARSEAGRLTIQVAAIDIVEPIKSVLDELKPLADEKAIKVVYEPTTIPKALADAVRLKEVVVNLVGNAIKYMGTQDVKGGAKPSGSGGSVTLSHEVKDNTIITHIKDTGIGMPPEAQKKLFEKFYRVQSDKTREITGTGLGLFIVKQIVEKMDGKIWVESEEGKGSTFSFSLPMASNIPSQSAQASSTPVMSS</sequence>
<evidence type="ECO:0000256" key="4">
    <source>
        <dbReference type="ARBA" id="ARBA00012438"/>
    </source>
</evidence>
<dbReference type="PROSITE" id="PS50885">
    <property type="entry name" value="HAMP"/>
    <property type="match status" value="1"/>
</dbReference>
<proteinExistence type="predicted"/>
<keyword evidence="14 15" id="KW-0472">Membrane</keyword>
<evidence type="ECO:0000256" key="5">
    <source>
        <dbReference type="ARBA" id="ARBA00022475"/>
    </source>
</evidence>
<dbReference type="Gene3D" id="1.10.287.130">
    <property type="match status" value="1"/>
</dbReference>
<evidence type="ECO:0000256" key="11">
    <source>
        <dbReference type="ARBA" id="ARBA00022840"/>
    </source>
</evidence>
<keyword evidence="9" id="KW-0547">Nucleotide-binding</keyword>
<dbReference type="PANTHER" id="PTHR43711">
    <property type="entry name" value="TWO-COMPONENT HISTIDINE KINASE"/>
    <property type="match status" value="1"/>
</dbReference>
<dbReference type="GO" id="GO:0045121">
    <property type="term" value="C:membrane raft"/>
    <property type="evidence" value="ECO:0007669"/>
    <property type="project" value="UniProtKB-SubCell"/>
</dbReference>
<evidence type="ECO:0000256" key="9">
    <source>
        <dbReference type="ARBA" id="ARBA00022741"/>
    </source>
</evidence>
<keyword evidence="7" id="KW-0808">Transferase</keyword>
<evidence type="ECO:0000256" key="7">
    <source>
        <dbReference type="ARBA" id="ARBA00022679"/>
    </source>
</evidence>
<evidence type="ECO:0000259" key="16">
    <source>
        <dbReference type="PROSITE" id="PS50109"/>
    </source>
</evidence>
<keyword evidence="6" id="KW-0597">Phosphoprotein</keyword>
<dbReference type="STRING" id="1798650.A2945_03505"/>
<dbReference type="SMART" id="SM00304">
    <property type="entry name" value="HAMP"/>
    <property type="match status" value="1"/>
</dbReference>
<dbReference type="PROSITE" id="PS50109">
    <property type="entry name" value="HIS_KIN"/>
    <property type="match status" value="1"/>
</dbReference>
<dbReference type="GO" id="GO:0005524">
    <property type="term" value="F:ATP binding"/>
    <property type="evidence" value="ECO:0007669"/>
    <property type="project" value="UniProtKB-KW"/>
</dbReference>
<evidence type="ECO:0000256" key="12">
    <source>
        <dbReference type="ARBA" id="ARBA00022989"/>
    </source>
</evidence>
<dbReference type="CDD" id="cd00082">
    <property type="entry name" value="HisKA"/>
    <property type="match status" value="1"/>
</dbReference>
<dbReference type="GO" id="GO:0005886">
    <property type="term" value="C:plasma membrane"/>
    <property type="evidence" value="ECO:0007669"/>
    <property type="project" value="UniProtKB-SubCell"/>
</dbReference>
<keyword evidence="10" id="KW-0418">Kinase</keyword>
<dbReference type="SMART" id="SM00388">
    <property type="entry name" value="HisKA"/>
    <property type="match status" value="1"/>
</dbReference>
<feature type="domain" description="Histidine kinase" evidence="16">
    <location>
        <begin position="410"/>
        <end position="640"/>
    </location>
</feature>
<organism evidence="18 19">
    <name type="scientific">Candidatus Liptonbacteria bacterium RIFCSPLOWO2_01_FULL_52_25</name>
    <dbReference type="NCBI Taxonomy" id="1798650"/>
    <lineage>
        <taxon>Bacteria</taxon>
        <taxon>Candidatus Liptoniibacteriota</taxon>
    </lineage>
</organism>
<evidence type="ECO:0000256" key="10">
    <source>
        <dbReference type="ARBA" id="ARBA00022777"/>
    </source>
</evidence>
<dbReference type="SUPFAM" id="SSF47384">
    <property type="entry name" value="Homodimeric domain of signal transducing histidine kinase"/>
    <property type="match status" value="1"/>
</dbReference>
<accession>A0A1G2CG81</accession>
<feature type="transmembrane region" description="Helical" evidence="15">
    <location>
        <begin position="330"/>
        <end position="349"/>
    </location>
</feature>
<dbReference type="Gene3D" id="6.10.340.10">
    <property type="match status" value="1"/>
</dbReference>
<keyword evidence="5" id="KW-1003">Cell membrane</keyword>